<evidence type="ECO:0000313" key="10">
    <source>
        <dbReference type="EMBL" id="PFX23701.1"/>
    </source>
</evidence>
<keyword evidence="7" id="KW-0807">Transducer</keyword>
<name>A0A2B4S1C0_STYPI</name>
<dbReference type="InterPro" id="IPR017452">
    <property type="entry name" value="GPCR_Rhodpsn_7TM"/>
</dbReference>
<evidence type="ECO:0000256" key="7">
    <source>
        <dbReference type="ARBA" id="ARBA00023224"/>
    </source>
</evidence>
<dbReference type="AlphaFoldDB" id="A0A2B4S1C0"/>
<feature type="transmembrane region" description="Helical" evidence="8">
    <location>
        <begin position="112"/>
        <end position="137"/>
    </location>
</feature>
<comment type="subcellular location">
    <subcellularLocation>
        <location evidence="1">Membrane</location>
        <topology evidence="1">Multi-pass membrane protein</topology>
    </subcellularLocation>
</comment>
<evidence type="ECO:0000256" key="1">
    <source>
        <dbReference type="ARBA" id="ARBA00004141"/>
    </source>
</evidence>
<dbReference type="Proteomes" id="UP000225706">
    <property type="component" value="Unassembled WGS sequence"/>
</dbReference>
<evidence type="ECO:0000313" key="11">
    <source>
        <dbReference type="Proteomes" id="UP000225706"/>
    </source>
</evidence>
<evidence type="ECO:0000256" key="8">
    <source>
        <dbReference type="SAM" id="Phobius"/>
    </source>
</evidence>
<evidence type="ECO:0000256" key="3">
    <source>
        <dbReference type="ARBA" id="ARBA00022989"/>
    </source>
</evidence>
<evidence type="ECO:0000259" key="9">
    <source>
        <dbReference type="PROSITE" id="PS50262"/>
    </source>
</evidence>
<dbReference type="Pfam" id="PF00001">
    <property type="entry name" value="7tm_1"/>
    <property type="match status" value="1"/>
</dbReference>
<dbReference type="PRINTS" id="PR00237">
    <property type="entry name" value="GPCRRHODOPSN"/>
</dbReference>
<comment type="caution">
    <text evidence="10">The sequence shown here is derived from an EMBL/GenBank/DDBJ whole genome shotgun (WGS) entry which is preliminary data.</text>
</comment>
<dbReference type="EMBL" id="LSMT01000199">
    <property type="protein sequence ID" value="PFX23701.1"/>
    <property type="molecule type" value="Genomic_DNA"/>
</dbReference>
<evidence type="ECO:0000256" key="6">
    <source>
        <dbReference type="ARBA" id="ARBA00023170"/>
    </source>
</evidence>
<reference evidence="11" key="1">
    <citation type="journal article" date="2017" name="bioRxiv">
        <title>Comparative analysis of the genomes of Stylophora pistillata and Acropora digitifera provides evidence for extensive differences between species of corals.</title>
        <authorList>
            <person name="Voolstra C.R."/>
            <person name="Li Y."/>
            <person name="Liew Y.J."/>
            <person name="Baumgarten S."/>
            <person name="Zoccola D."/>
            <person name="Flot J.-F."/>
            <person name="Tambutte S."/>
            <person name="Allemand D."/>
            <person name="Aranda M."/>
        </authorList>
    </citation>
    <scope>NUCLEOTIDE SEQUENCE [LARGE SCALE GENOMIC DNA]</scope>
</reference>
<feature type="transmembrane region" description="Helical" evidence="8">
    <location>
        <begin position="252"/>
        <end position="274"/>
    </location>
</feature>
<dbReference type="CDD" id="cd14969">
    <property type="entry name" value="7tmA_Opsins_type2_animals"/>
    <property type="match status" value="1"/>
</dbReference>
<dbReference type="SUPFAM" id="SSF81321">
    <property type="entry name" value="Family A G protein-coupled receptor-like"/>
    <property type="match status" value="1"/>
</dbReference>
<dbReference type="OrthoDB" id="2101615at2759"/>
<feature type="transmembrane region" description="Helical" evidence="8">
    <location>
        <begin position="70"/>
        <end position="92"/>
    </location>
</feature>
<proteinExistence type="predicted"/>
<dbReference type="PROSITE" id="PS50262">
    <property type="entry name" value="G_PROTEIN_RECEP_F1_2"/>
    <property type="match status" value="1"/>
</dbReference>
<accession>A0A2B4S1C0</accession>
<organism evidence="10 11">
    <name type="scientific">Stylophora pistillata</name>
    <name type="common">Smooth cauliflower coral</name>
    <dbReference type="NCBI Taxonomy" id="50429"/>
    <lineage>
        <taxon>Eukaryota</taxon>
        <taxon>Metazoa</taxon>
        <taxon>Cnidaria</taxon>
        <taxon>Anthozoa</taxon>
        <taxon>Hexacorallia</taxon>
        <taxon>Scleractinia</taxon>
        <taxon>Astrocoeniina</taxon>
        <taxon>Pocilloporidae</taxon>
        <taxon>Stylophora</taxon>
    </lineage>
</organism>
<keyword evidence="11" id="KW-1185">Reference proteome</keyword>
<protein>
    <submittedName>
        <fullName evidence="10">Rhodopsin, GQ-coupled</fullName>
    </submittedName>
</protein>
<feature type="transmembrane region" description="Helical" evidence="8">
    <location>
        <begin position="32"/>
        <end position="58"/>
    </location>
</feature>
<dbReference type="PANTHER" id="PTHR24240">
    <property type="entry name" value="OPSIN"/>
    <property type="match status" value="1"/>
</dbReference>
<keyword evidence="4" id="KW-0297">G-protein coupled receptor</keyword>
<evidence type="ECO:0000256" key="4">
    <source>
        <dbReference type="ARBA" id="ARBA00023040"/>
    </source>
</evidence>
<dbReference type="GO" id="GO:0004930">
    <property type="term" value="F:G protein-coupled receptor activity"/>
    <property type="evidence" value="ECO:0007669"/>
    <property type="project" value="UniProtKB-KW"/>
</dbReference>
<dbReference type="InterPro" id="IPR050125">
    <property type="entry name" value="GPCR_opsins"/>
</dbReference>
<gene>
    <name evidence="10" type="primary">SCOP1</name>
    <name evidence="10" type="ORF">AWC38_SpisGene11726</name>
</gene>
<dbReference type="STRING" id="50429.A0A2B4S1C0"/>
<keyword evidence="2 8" id="KW-0812">Transmembrane</keyword>
<keyword evidence="6" id="KW-0675">Receptor</keyword>
<dbReference type="InterPro" id="IPR000276">
    <property type="entry name" value="GPCR_Rhodpsn"/>
</dbReference>
<feature type="transmembrane region" description="Helical" evidence="8">
    <location>
        <begin position="149"/>
        <end position="171"/>
    </location>
</feature>
<evidence type="ECO:0000256" key="5">
    <source>
        <dbReference type="ARBA" id="ARBA00023136"/>
    </source>
</evidence>
<keyword evidence="3 8" id="KW-1133">Transmembrane helix</keyword>
<evidence type="ECO:0000256" key="2">
    <source>
        <dbReference type="ARBA" id="ARBA00022692"/>
    </source>
</evidence>
<feature type="transmembrane region" description="Helical" evidence="8">
    <location>
        <begin position="197"/>
        <end position="219"/>
    </location>
</feature>
<dbReference type="GO" id="GO:0016020">
    <property type="term" value="C:membrane"/>
    <property type="evidence" value="ECO:0007669"/>
    <property type="project" value="UniProtKB-SubCell"/>
</dbReference>
<sequence>MNAFNLSTQAPSATQMILAGQEPQIRPNATGVIVYIVVMAVILAVGFVGNLLTIVALSCHEHRSKSITPFMMNLAIADIIIIVFGYPVVVAANFTSSGLNVRNSRFQCNWSGFINGSVGIASIANLTVMSLVMYSVINKVSNNSKISRCKVIFIIILTWVYGVMAMVPPLVGWNEFVPGASGISCCPNWSPETKAGVAYNVLLVFVGFVLPLTVIMCAYHRIYRYICAQKPTHGSASIQAIRRKSEIKVVRMIAMSIAAFVLSWSPYAIVSIMATARGTNVLTPEAAEVPDLLAKAWVIYNPVVYTAMNVRFRKTLMRIVPISCILLKDKNPLGKKISSTVKSRPTHACTIPDPPRDRAHSVVYSGGTFSDDDISLKTSLNRQWPVPV</sequence>
<dbReference type="Gene3D" id="1.20.1070.10">
    <property type="entry name" value="Rhodopsin 7-helix transmembrane proteins"/>
    <property type="match status" value="1"/>
</dbReference>
<keyword evidence="5 8" id="KW-0472">Membrane</keyword>
<feature type="domain" description="G-protein coupled receptors family 1 profile" evidence="9">
    <location>
        <begin position="49"/>
        <end position="305"/>
    </location>
</feature>